<gene>
    <name evidence="2" type="ORF">BDN71DRAFT_1092864</name>
</gene>
<evidence type="ECO:0000313" key="3">
    <source>
        <dbReference type="Proteomes" id="UP000807025"/>
    </source>
</evidence>
<reference evidence="2" key="1">
    <citation type="submission" date="2020-11" db="EMBL/GenBank/DDBJ databases">
        <authorList>
            <consortium name="DOE Joint Genome Institute"/>
            <person name="Ahrendt S."/>
            <person name="Riley R."/>
            <person name="Andreopoulos W."/>
            <person name="Labutti K."/>
            <person name="Pangilinan J."/>
            <person name="Ruiz-Duenas F.J."/>
            <person name="Barrasa J.M."/>
            <person name="Sanchez-Garcia M."/>
            <person name="Camarero S."/>
            <person name="Miyauchi S."/>
            <person name="Serrano A."/>
            <person name="Linde D."/>
            <person name="Babiker R."/>
            <person name="Drula E."/>
            <person name="Ayuso-Fernandez I."/>
            <person name="Pacheco R."/>
            <person name="Padilla G."/>
            <person name="Ferreira P."/>
            <person name="Barriuso J."/>
            <person name="Kellner H."/>
            <person name="Castanera R."/>
            <person name="Alfaro M."/>
            <person name="Ramirez L."/>
            <person name="Pisabarro A.G."/>
            <person name="Kuo A."/>
            <person name="Tritt A."/>
            <person name="Lipzen A."/>
            <person name="He G."/>
            <person name="Yan M."/>
            <person name="Ng V."/>
            <person name="Cullen D."/>
            <person name="Martin F."/>
            <person name="Rosso M.-N."/>
            <person name="Henrissat B."/>
            <person name="Hibbett D."/>
            <person name="Martinez A.T."/>
            <person name="Grigoriev I.V."/>
        </authorList>
    </citation>
    <scope>NUCLEOTIDE SEQUENCE</scope>
    <source>
        <strain evidence="2">ATCC 90797</strain>
    </source>
</reference>
<accession>A0A9P6D701</accession>
<comment type="caution">
    <text evidence="2">The sequence shown here is derived from an EMBL/GenBank/DDBJ whole genome shotgun (WGS) entry which is preliminary data.</text>
</comment>
<sequence>MLMLMLMLIVRNCDAMTSSDDQRNYADVYECRNEGTAKKSRVVQETIHMGLQDAGMGNTR</sequence>
<name>A0A9P6D701_PLEER</name>
<dbReference type="AlphaFoldDB" id="A0A9P6D701"/>
<feature type="chain" id="PRO_5040106710" evidence="1">
    <location>
        <begin position="16"/>
        <end position="60"/>
    </location>
</feature>
<feature type="signal peptide" evidence="1">
    <location>
        <begin position="1"/>
        <end position="15"/>
    </location>
</feature>
<evidence type="ECO:0000256" key="1">
    <source>
        <dbReference type="SAM" id="SignalP"/>
    </source>
</evidence>
<dbReference type="EMBL" id="MU154584">
    <property type="protein sequence ID" value="KAF9493537.1"/>
    <property type="molecule type" value="Genomic_DNA"/>
</dbReference>
<organism evidence="2 3">
    <name type="scientific">Pleurotus eryngii</name>
    <name type="common">Boletus of the steppes</name>
    <dbReference type="NCBI Taxonomy" id="5323"/>
    <lineage>
        <taxon>Eukaryota</taxon>
        <taxon>Fungi</taxon>
        <taxon>Dikarya</taxon>
        <taxon>Basidiomycota</taxon>
        <taxon>Agaricomycotina</taxon>
        <taxon>Agaricomycetes</taxon>
        <taxon>Agaricomycetidae</taxon>
        <taxon>Agaricales</taxon>
        <taxon>Pleurotineae</taxon>
        <taxon>Pleurotaceae</taxon>
        <taxon>Pleurotus</taxon>
    </lineage>
</organism>
<keyword evidence="1" id="KW-0732">Signal</keyword>
<proteinExistence type="predicted"/>
<keyword evidence="3" id="KW-1185">Reference proteome</keyword>
<protein>
    <submittedName>
        <fullName evidence="2">Uncharacterized protein</fullName>
    </submittedName>
</protein>
<dbReference type="Proteomes" id="UP000807025">
    <property type="component" value="Unassembled WGS sequence"/>
</dbReference>
<evidence type="ECO:0000313" key="2">
    <source>
        <dbReference type="EMBL" id="KAF9493537.1"/>
    </source>
</evidence>